<dbReference type="AlphaFoldDB" id="B0T596"/>
<dbReference type="PRINTS" id="PR00960">
    <property type="entry name" value="LMBPPROTEIN"/>
</dbReference>
<dbReference type="PIRSF" id="PIRSF036406">
    <property type="entry name" value="Hept_kin"/>
    <property type="match status" value="1"/>
</dbReference>
<keyword evidence="2 6" id="KW-0808">Transferase</keyword>
<dbReference type="InterPro" id="IPR006204">
    <property type="entry name" value="GHMP_kinase_N_dom"/>
</dbReference>
<dbReference type="InterPro" id="IPR014606">
    <property type="entry name" value="Heptose_7-P_kinase"/>
</dbReference>
<evidence type="ECO:0000256" key="1">
    <source>
        <dbReference type="ARBA" id="ARBA00022741"/>
    </source>
</evidence>
<dbReference type="EMBL" id="CP000927">
    <property type="protein sequence ID" value="ABZ74042.1"/>
    <property type="molecule type" value="Genomic_DNA"/>
</dbReference>
<dbReference type="Gene3D" id="3.30.230.120">
    <property type="match status" value="1"/>
</dbReference>
<evidence type="ECO:0000259" key="5">
    <source>
        <dbReference type="Pfam" id="PF08544"/>
    </source>
</evidence>
<evidence type="ECO:0000256" key="2">
    <source>
        <dbReference type="ARBA" id="ARBA00022777"/>
    </source>
</evidence>
<dbReference type="STRING" id="366602.Caul_4922"/>
<sequence length="359" mass="39594">MIIVRTPLRVSFFGGGTDHPGWFRTLGPGAVLSTTIDKYVYITLRHLPPVFDFNYRVSWRIMEQAQTVDEIQHPVVRAVLKHYTNPGDCGYEIAYNADLPARSGLGSSSAFTVAALHALMRHQGKEVSKMSLAKEAIRVEQELLQEPVGSQDQTAVAFGGFNRIDFHADGGLGVRPVEISLNRQFELENRLMMFFTGFTRDAGAVEKAKVQNFVDRREQMNRLYDMVAEGEGILLDETTPIDDFGRLLHRAWQDKRSLSSGVSSGPIDRMYETALGAGALGGKILGAGGGGFMLLFAAAGRQEAIRSALANLVFEDGRSPLHVPFRLEREGSTVVLNQPQLTANYERRPIRALAPETAT</sequence>
<dbReference type="GO" id="GO:0005524">
    <property type="term" value="F:ATP binding"/>
    <property type="evidence" value="ECO:0007669"/>
    <property type="project" value="UniProtKB-KW"/>
</dbReference>
<dbReference type="GO" id="GO:0006012">
    <property type="term" value="P:galactose metabolic process"/>
    <property type="evidence" value="ECO:0007669"/>
    <property type="project" value="TreeGrafter"/>
</dbReference>
<evidence type="ECO:0000313" key="6">
    <source>
        <dbReference type="EMBL" id="ABZ74042.1"/>
    </source>
</evidence>
<dbReference type="Pfam" id="PF00288">
    <property type="entry name" value="GHMP_kinases_N"/>
    <property type="match status" value="1"/>
</dbReference>
<dbReference type="InterPro" id="IPR001174">
    <property type="entry name" value="HddA/FKP"/>
</dbReference>
<keyword evidence="2 6" id="KW-0418">Kinase</keyword>
<accession>B0T596</accession>
<reference evidence="6" key="1">
    <citation type="submission" date="2008-01" db="EMBL/GenBank/DDBJ databases">
        <title>Complete sequence of chromosome of Caulobacter sp. K31.</title>
        <authorList>
            <consortium name="US DOE Joint Genome Institute"/>
            <person name="Copeland A."/>
            <person name="Lucas S."/>
            <person name="Lapidus A."/>
            <person name="Barry K."/>
            <person name="Glavina del Rio T."/>
            <person name="Dalin E."/>
            <person name="Tice H."/>
            <person name="Pitluck S."/>
            <person name="Bruce D."/>
            <person name="Goodwin L."/>
            <person name="Thompson L.S."/>
            <person name="Brettin T."/>
            <person name="Detter J.C."/>
            <person name="Han C."/>
            <person name="Schmutz J."/>
            <person name="Larimer F."/>
            <person name="Land M."/>
            <person name="Hauser L."/>
            <person name="Kyrpides N."/>
            <person name="Kim E."/>
            <person name="Stephens C."/>
            <person name="Richardson P."/>
        </authorList>
    </citation>
    <scope>NUCLEOTIDE SEQUENCE [LARGE SCALE GENOMIC DNA]</scope>
    <source>
        <strain evidence="6">K31</strain>
    </source>
</reference>
<keyword evidence="1" id="KW-0547">Nucleotide-binding</keyword>
<evidence type="ECO:0000259" key="4">
    <source>
        <dbReference type="Pfam" id="PF00288"/>
    </source>
</evidence>
<dbReference type="HOGENOM" id="CLU_048558_1_0_5"/>
<dbReference type="SUPFAM" id="SSF55060">
    <property type="entry name" value="GHMP Kinase, C-terminal domain"/>
    <property type="match status" value="1"/>
</dbReference>
<dbReference type="SUPFAM" id="SSF54211">
    <property type="entry name" value="Ribosomal protein S5 domain 2-like"/>
    <property type="match status" value="1"/>
</dbReference>
<dbReference type="Pfam" id="PF08544">
    <property type="entry name" value="GHMP_kinases_C"/>
    <property type="match status" value="1"/>
</dbReference>
<evidence type="ECO:0000256" key="3">
    <source>
        <dbReference type="ARBA" id="ARBA00022840"/>
    </source>
</evidence>
<dbReference type="KEGG" id="cak:Caul_4922"/>
<dbReference type="InterPro" id="IPR013750">
    <property type="entry name" value="GHMP_kinase_C_dom"/>
</dbReference>
<name>B0T596_CAUSK</name>
<dbReference type="PANTHER" id="PTHR10457:SF29">
    <property type="entry name" value="LMBP PROTEIN"/>
    <property type="match status" value="1"/>
</dbReference>
<dbReference type="GO" id="GO:0004335">
    <property type="term" value="F:galactokinase activity"/>
    <property type="evidence" value="ECO:0007669"/>
    <property type="project" value="TreeGrafter"/>
</dbReference>
<dbReference type="PANTHER" id="PTHR10457">
    <property type="entry name" value="MEVALONATE KINASE/GALACTOKINASE"/>
    <property type="match status" value="1"/>
</dbReference>
<feature type="domain" description="GHMP kinase N-terminal" evidence="4">
    <location>
        <begin position="76"/>
        <end position="160"/>
    </location>
</feature>
<dbReference type="OrthoDB" id="9812992at2"/>
<gene>
    <name evidence="6" type="ordered locus">Caul_4922</name>
</gene>
<organism evidence="6">
    <name type="scientific">Caulobacter sp. (strain K31)</name>
    <dbReference type="NCBI Taxonomy" id="366602"/>
    <lineage>
        <taxon>Bacteria</taxon>
        <taxon>Pseudomonadati</taxon>
        <taxon>Pseudomonadota</taxon>
        <taxon>Alphaproteobacteria</taxon>
        <taxon>Caulobacterales</taxon>
        <taxon>Caulobacteraceae</taxon>
        <taxon>Caulobacter</taxon>
    </lineage>
</organism>
<keyword evidence="3" id="KW-0067">ATP-binding</keyword>
<dbReference type="eggNOG" id="COG2605">
    <property type="taxonomic scope" value="Bacteria"/>
</dbReference>
<feature type="domain" description="GHMP kinase C-terminal" evidence="5">
    <location>
        <begin position="241"/>
        <end position="310"/>
    </location>
</feature>
<dbReference type="GO" id="GO:0005829">
    <property type="term" value="C:cytosol"/>
    <property type="evidence" value="ECO:0007669"/>
    <property type="project" value="TreeGrafter"/>
</dbReference>
<protein>
    <submittedName>
        <fullName evidence="6">GHMP kinase</fullName>
    </submittedName>
</protein>
<proteinExistence type="predicted"/>
<dbReference type="InterPro" id="IPR036554">
    <property type="entry name" value="GHMP_kinase_C_sf"/>
</dbReference>
<dbReference type="InterPro" id="IPR020568">
    <property type="entry name" value="Ribosomal_Su5_D2-typ_SF"/>
</dbReference>